<name>A0ABW4EF19_9RHOB</name>
<gene>
    <name evidence="5" type="ORF">ACFTOW_04895</name>
</gene>
<keyword evidence="3" id="KW-0677">Repeat</keyword>
<sequence>MLTDPYGNPLHTESAQAADAYNVALYVYLDALPGVEDALDRALAADPQFVQAWVLKARNAQVFARMDEARDSIARAMQVAPVLPAQAAAHVAIFDHLIHGRAAQGYAMIRAHLLDYPRDTLVAQSVLGVFSLIGFSGQPGREAAHLAVAEQLAPAYGDDGWFLGQLAFAQVEVGQLAQAETTIDAAMAKRPRSGHGAHVRAHLFYEAGQTEQGRDYLSRWMAEYARTGLMHGHNAWHVALWSLAMGDTDAMWAIADTDLSPERAEVPPLNLLTDLASLLWRAEMAGVTVPPARWAQVSDYAARCFPSPALGFADIHAALAHAMAGRDEPLIRILEGAAGPSADLVAPCARAFRAMAAQDWAGAEAAILPVMADHARLGGSRAQRDLLEYTLMSALMRQGKTDEARRLGIIRRPLTDHHHAVAGL</sequence>
<protein>
    <recommendedName>
        <fullName evidence="2">Tetratricopeptide repeat protein 38</fullName>
    </recommendedName>
</protein>
<evidence type="ECO:0000313" key="5">
    <source>
        <dbReference type="EMBL" id="MFD1508733.1"/>
    </source>
</evidence>
<dbReference type="InterPro" id="IPR033891">
    <property type="entry name" value="TTC38"/>
</dbReference>
<evidence type="ECO:0000256" key="3">
    <source>
        <dbReference type="ARBA" id="ARBA00022737"/>
    </source>
</evidence>
<dbReference type="Gene3D" id="1.25.40.10">
    <property type="entry name" value="Tetratricopeptide repeat domain"/>
    <property type="match status" value="1"/>
</dbReference>
<evidence type="ECO:0000313" key="6">
    <source>
        <dbReference type="Proteomes" id="UP001597186"/>
    </source>
</evidence>
<dbReference type="InterPro" id="IPR011990">
    <property type="entry name" value="TPR-like_helical_dom_sf"/>
</dbReference>
<dbReference type="RefSeq" id="WP_379913641.1">
    <property type="nucleotide sequence ID" value="NZ_JBHUDD010000037.1"/>
</dbReference>
<organism evidence="5 6">
    <name type="scientific">Lacimonas salitolerans</name>
    <dbReference type="NCBI Taxonomy" id="1323750"/>
    <lineage>
        <taxon>Bacteria</taxon>
        <taxon>Pseudomonadati</taxon>
        <taxon>Pseudomonadota</taxon>
        <taxon>Alphaproteobacteria</taxon>
        <taxon>Rhodobacterales</taxon>
        <taxon>Paracoccaceae</taxon>
        <taxon>Lacimonas</taxon>
    </lineage>
</organism>
<comment type="caution">
    <text evidence="5">The sequence shown here is derived from an EMBL/GenBank/DDBJ whole genome shotgun (WGS) entry which is preliminary data.</text>
</comment>
<comment type="similarity">
    <text evidence="1">Belongs to the TTC38 family.</text>
</comment>
<dbReference type="CDD" id="cd05804">
    <property type="entry name" value="StaR_like"/>
    <property type="match status" value="1"/>
</dbReference>
<keyword evidence="4" id="KW-0802">TPR repeat</keyword>
<proteinExistence type="inferred from homology"/>
<evidence type="ECO:0000256" key="2">
    <source>
        <dbReference type="ARBA" id="ARBA00019992"/>
    </source>
</evidence>
<evidence type="ECO:0000256" key="4">
    <source>
        <dbReference type="ARBA" id="ARBA00022803"/>
    </source>
</evidence>
<reference evidence="6" key="1">
    <citation type="journal article" date="2019" name="Int. J. Syst. Evol. Microbiol.">
        <title>The Global Catalogue of Microorganisms (GCM) 10K type strain sequencing project: providing services to taxonomists for standard genome sequencing and annotation.</title>
        <authorList>
            <consortium name="The Broad Institute Genomics Platform"/>
            <consortium name="The Broad Institute Genome Sequencing Center for Infectious Disease"/>
            <person name="Wu L."/>
            <person name="Ma J."/>
        </authorList>
    </citation>
    <scope>NUCLEOTIDE SEQUENCE [LARGE SCALE GENOMIC DNA]</scope>
    <source>
        <strain evidence="6">CGMCC 1.12477</strain>
    </source>
</reference>
<dbReference type="EMBL" id="JBHUDD010000037">
    <property type="protein sequence ID" value="MFD1508733.1"/>
    <property type="molecule type" value="Genomic_DNA"/>
</dbReference>
<keyword evidence="6" id="KW-1185">Reference proteome</keyword>
<evidence type="ECO:0000256" key="1">
    <source>
        <dbReference type="ARBA" id="ARBA00005857"/>
    </source>
</evidence>
<dbReference type="PANTHER" id="PTHR16263">
    <property type="entry name" value="TETRATRICOPEPTIDE REPEAT PROTEIN 38"/>
    <property type="match status" value="1"/>
</dbReference>
<dbReference type="PANTHER" id="PTHR16263:SF4">
    <property type="entry name" value="TETRATRICOPEPTIDE REPEAT PROTEIN 38"/>
    <property type="match status" value="1"/>
</dbReference>
<accession>A0ABW4EF19</accession>
<dbReference type="SUPFAM" id="SSF48452">
    <property type="entry name" value="TPR-like"/>
    <property type="match status" value="1"/>
</dbReference>
<dbReference type="Proteomes" id="UP001597186">
    <property type="component" value="Unassembled WGS sequence"/>
</dbReference>